<sequence>MAGEHNTLSMDPALVKYGNINNNRYKYFRWTPRTVWITVAYVFIVPSMLGVVAYTTDGKYNMRGKRRGDIAAEW</sequence>
<comment type="caution">
    <text evidence="15">The sequence shown here is derived from an EMBL/GenBank/DDBJ whole genome shotgun (WGS) entry which is preliminary data.</text>
</comment>
<evidence type="ECO:0000313" key="15">
    <source>
        <dbReference type="EMBL" id="KAF2084048.1"/>
    </source>
</evidence>
<evidence type="ECO:0000256" key="5">
    <source>
        <dbReference type="ARBA" id="ARBA00022660"/>
    </source>
</evidence>
<dbReference type="OrthoDB" id="15108at2759"/>
<evidence type="ECO:0000256" key="6">
    <source>
        <dbReference type="ARBA" id="ARBA00022692"/>
    </source>
</evidence>
<keyword evidence="8" id="KW-0249">Electron transport</keyword>
<dbReference type="EMBL" id="ML978747">
    <property type="protein sequence ID" value="KAF2084048.1"/>
    <property type="molecule type" value="Genomic_DNA"/>
</dbReference>
<evidence type="ECO:0000256" key="13">
    <source>
        <dbReference type="ARBA" id="ARBA00030987"/>
    </source>
</evidence>
<dbReference type="AlphaFoldDB" id="A0A9P4HP02"/>
<gene>
    <name evidence="15" type="ORF">K490DRAFT_69163</name>
</gene>
<keyword evidence="4" id="KW-0813">Transport</keyword>
<proteinExistence type="inferred from homology"/>
<dbReference type="PANTHER" id="PTHR39476:SF1">
    <property type="entry name" value="NADH DEHYDROGENASE [UBIQUINONE] 1 BETA SUBCOMPLEX SUBUNIT 4"/>
    <property type="match status" value="1"/>
</dbReference>
<dbReference type="GO" id="GO:0005743">
    <property type="term" value="C:mitochondrial inner membrane"/>
    <property type="evidence" value="ECO:0007669"/>
    <property type="project" value="UniProtKB-SubCell"/>
</dbReference>
<protein>
    <recommendedName>
        <fullName evidence="3">NADH dehydrogenase [ubiquinone] 1 beta subcomplex subunit 4</fullName>
    </recommendedName>
    <alternativeName>
        <fullName evidence="12">Complex I-B15</fullName>
    </alternativeName>
    <alternativeName>
        <fullName evidence="13">NADH-ubiquinone oxidoreductase B15 subunit</fullName>
    </alternativeName>
</protein>
<keyword evidence="9 14" id="KW-1133">Transmembrane helix</keyword>
<dbReference type="InterPro" id="IPR009866">
    <property type="entry name" value="NADH_UbQ_OxRdtase_NDUFB4_su"/>
</dbReference>
<keyword evidence="10" id="KW-0496">Mitochondrion</keyword>
<keyword evidence="5" id="KW-0679">Respiratory chain</keyword>
<accession>A0A9P4HP02</accession>
<evidence type="ECO:0000256" key="9">
    <source>
        <dbReference type="ARBA" id="ARBA00022989"/>
    </source>
</evidence>
<dbReference type="PANTHER" id="PTHR39476">
    <property type="entry name" value="NADH:UBIQUINONE OXIDOREDUCTASE 6.6KD SUBUNIT"/>
    <property type="match status" value="1"/>
</dbReference>
<evidence type="ECO:0000256" key="7">
    <source>
        <dbReference type="ARBA" id="ARBA00022792"/>
    </source>
</evidence>
<evidence type="ECO:0000256" key="3">
    <source>
        <dbReference type="ARBA" id="ARBA00018681"/>
    </source>
</evidence>
<keyword evidence="7" id="KW-0999">Mitochondrion inner membrane</keyword>
<evidence type="ECO:0000256" key="1">
    <source>
        <dbReference type="ARBA" id="ARBA00004434"/>
    </source>
</evidence>
<reference evidence="15" key="1">
    <citation type="journal article" date="2020" name="Stud. Mycol.">
        <title>101 Dothideomycetes genomes: a test case for predicting lifestyles and emergence of pathogens.</title>
        <authorList>
            <person name="Haridas S."/>
            <person name="Albert R."/>
            <person name="Binder M."/>
            <person name="Bloem J."/>
            <person name="Labutti K."/>
            <person name="Salamov A."/>
            <person name="Andreopoulos B."/>
            <person name="Baker S."/>
            <person name="Barry K."/>
            <person name="Bills G."/>
            <person name="Bluhm B."/>
            <person name="Cannon C."/>
            <person name="Castanera R."/>
            <person name="Culley D."/>
            <person name="Daum C."/>
            <person name="Ezra D."/>
            <person name="Gonzalez J."/>
            <person name="Henrissat B."/>
            <person name="Kuo A."/>
            <person name="Liang C."/>
            <person name="Lipzen A."/>
            <person name="Lutzoni F."/>
            <person name="Magnuson J."/>
            <person name="Mondo S."/>
            <person name="Nolan M."/>
            <person name="Ohm R."/>
            <person name="Pangilinan J."/>
            <person name="Park H.-J."/>
            <person name="Ramirez L."/>
            <person name="Alfaro M."/>
            <person name="Sun H."/>
            <person name="Tritt A."/>
            <person name="Yoshinaga Y."/>
            <person name="Zwiers L.-H."/>
            <person name="Turgeon B."/>
            <person name="Goodwin S."/>
            <person name="Spatafora J."/>
            <person name="Crous P."/>
            <person name="Grigoriev I."/>
        </authorList>
    </citation>
    <scope>NUCLEOTIDE SEQUENCE</scope>
    <source>
        <strain evidence="15">CBS 121410</strain>
    </source>
</reference>
<keyword evidence="6 14" id="KW-0812">Transmembrane</keyword>
<dbReference type="Pfam" id="PF07225">
    <property type="entry name" value="NDUF_B4"/>
    <property type="match status" value="1"/>
</dbReference>
<evidence type="ECO:0000256" key="2">
    <source>
        <dbReference type="ARBA" id="ARBA00007260"/>
    </source>
</evidence>
<organism evidence="15 16">
    <name type="scientific">Saccharata proteae CBS 121410</name>
    <dbReference type="NCBI Taxonomy" id="1314787"/>
    <lineage>
        <taxon>Eukaryota</taxon>
        <taxon>Fungi</taxon>
        <taxon>Dikarya</taxon>
        <taxon>Ascomycota</taxon>
        <taxon>Pezizomycotina</taxon>
        <taxon>Dothideomycetes</taxon>
        <taxon>Dothideomycetes incertae sedis</taxon>
        <taxon>Botryosphaeriales</taxon>
        <taxon>Saccharataceae</taxon>
        <taxon>Saccharata</taxon>
    </lineage>
</organism>
<name>A0A9P4HP02_9PEZI</name>
<comment type="subcellular location">
    <subcellularLocation>
        <location evidence="1">Mitochondrion inner membrane</location>
        <topology evidence="1">Single-pass membrane protein</topology>
    </subcellularLocation>
</comment>
<feature type="transmembrane region" description="Helical" evidence="14">
    <location>
        <begin position="35"/>
        <end position="56"/>
    </location>
</feature>
<evidence type="ECO:0000256" key="12">
    <source>
        <dbReference type="ARBA" id="ARBA00030212"/>
    </source>
</evidence>
<dbReference type="Proteomes" id="UP000799776">
    <property type="component" value="Unassembled WGS sequence"/>
</dbReference>
<evidence type="ECO:0000256" key="8">
    <source>
        <dbReference type="ARBA" id="ARBA00022982"/>
    </source>
</evidence>
<evidence type="ECO:0000256" key="11">
    <source>
        <dbReference type="ARBA" id="ARBA00023136"/>
    </source>
</evidence>
<evidence type="ECO:0000256" key="10">
    <source>
        <dbReference type="ARBA" id="ARBA00023128"/>
    </source>
</evidence>
<comment type="similarity">
    <text evidence="2">Belongs to the complex I NDUFB4 subunit family.</text>
</comment>
<evidence type="ECO:0000313" key="16">
    <source>
        <dbReference type="Proteomes" id="UP000799776"/>
    </source>
</evidence>
<evidence type="ECO:0000256" key="14">
    <source>
        <dbReference type="SAM" id="Phobius"/>
    </source>
</evidence>
<keyword evidence="11 14" id="KW-0472">Membrane</keyword>
<evidence type="ECO:0000256" key="4">
    <source>
        <dbReference type="ARBA" id="ARBA00022448"/>
    </source>
</evidence>
<keyword evidence="16" id="KW-1185">Reference proteome</keyword>